<dbReference type="GO" id="GO:0005886">
    <property type="term" value="C:plasma membrane"/>
    <property type="evidence" value="ECO:0007669"/>
    <property type="project" value="UniProtKB-SubCell"/>
</dbReference>
<dbReference type="GO" id="GO:0046933">
    <property type="term" value="F:proton-transporting ATP synthase activity, rotational mechanism"/>
    <property type="evidence" value="ECO:0007669"/>
    <property type="project" value="UniProtKB-UniRule"/>
</dbReference>
<dbReference type="Pfam" id="PF02823">
    <property type="entry name" value="ATP-synt_DE_N"/>
    <property type="match status" value="1"/>
</dbReference>
<keyword evidence="5 8" id="KW-0472">Membrane</keyword>
<reference evidence="13" key="1">
    <citation type="submission" date="2017-09" db="EMBL/GenBank/DDBJ databases">
        <title>Depth-based differentiation of microbial function through sediment-hosted aquifers and enrichment of novel symbionts in the deep terrestrial subsurface.</title>
        <authorList>
            <person name="Probst A.J."/>
            <person name="Ladd B."/>
            <person name="Jarett J.K."/>
            <person name="Geller-Mcgrath D.E."/>
            <person name="Sieber C.M.K."/>
            <person name="Emerson J.B."/>
            <person name="Anantharaman K."/>
            <person name="Thomas B.C."/>
            <person name="Malmstrom R."/>
            <person name="Stieglmeier M."/>
            <person name="Klingl A."/>
            <person name="Woyke T."/>
            <person name="Ryan C.M."/>
            <person name="Banfield J.F."/>
        </authorList>
    </citation>
    <scope>NUCLEOTIDE SEQUENCE [LARGE SCALE GENOMIC DNA]</scope>
</reference>
<evidence type="ECO:0000259" key="11">
    <source>
        <dbReference type="Pfam" id="PF02823"/>
    </source>
</evidence>
<evidence type="ECO:0000313" key="13">
    <source>
        <dbReference type="Proteomes" id="UP000229966"/>
    </source>
</evidence>
<evidence type="ECO:0000256" key="7">
    <source>
        <dbReference type="ARBA" id="ARBA00023310"/>
    </source>
</evidence>
<keyword evidence="4 8" id="KW-0406">Ion transport</keyword>
<protein>
    <recommendedName>
        <fullName evidence="8">ATP synthase epsilon chain</fullName>
    </recommendedName>
    <alternativeName>
        <fullName evidence="8">ATP synthase F1 sector epsilon subunit</fullName>
    </alternativeName>
    <alternativeName>
        <fullName evidence="8">F-ATPase epsilon subunit</fullName>
    </alternativeName>
</protein>
<feature type="region of interest" description="Disordered" evidence="10">
    <location>
        <begin position="103"/>
        <end position="122"/>
    </location>
</feature>
<dbReference type="InterPro" id="IPR036771">
    <property type="entry name" value="ATPsynth_dsu/esu_N"/>
</dbReference>
<dbReference type="CDD" id="cd12152">
    <property type="entry name" value="F1-ATPase_delta"/>
    <property type="match status" value="1"/>
</dbReference>
<name>A0A2M7CI25_9BACT</name>
<keyword evidence="6 8" id="KW-0139">CF(1)</keyword>
<comment type="caution">
    <text evidence="12">The sequence shown here is derived from an EMBL/GenBank/DDBJ whole genome shotgun (WGS) entry which is preliminary data.</text>
</comment>
<comment type="subunit">
    <text evidence="8 9">F-type ATPases have 2 components, CF(1) - the catalytic core - and CF(0) - the membrane proton channel. CF(1) has five subunits: alpha(3), beta(3), gamma(1), delta(1), epsilon(1). CF(0) has three main subunits: a, b and c.</text>
</comment>
<evidence type="ECO:0000256" key="1">
    <source>
        <dbReference type="ARBA" id="ARBA00004184"/>
    </source>
</evidence>
<sequence length="141" mass="15768">MLHLKLISSEKTLYDHEVYEVLLPTTSGQIAILPGHEPLITVVDTGIIIVRSQSNTRENGQDYLATTGGIAEIKDNTVRILCDSATRSEDLNELEIKKARDRALQMKKEAKDDRSQAGASSELARSLNDLKLLEMLKKHRK</sequence>
<dbReference type="GO" id="GO:0005524">
    <property type="term" value="F:ATP binding"/>
    <property type="evidence" value="ECO:0007669"/>
    <property type="project" value="UniProtKB-UniRule"/>
</dbReference>
<dbReference type="EMBL" id="PEUM01000065">
    <property type="protein sequence ID" value="PIV25293.1"/>
    <property type="molecule type" value="Genomic_DNA"/>
</dbReference>
<keyword evidence="7 8" id="KW-0066">ATP synthesis</keyword>
<dbReference type="Proteomes" id="UP000229966">
    <property type="component" value="Unassembled WGS sequence"/>
</dbReference>
<dbReference type="InterPro" id="IPR001469">
    <property type="entry name" value="ATP_synth_F1_dsu/esu"/>
</dbReference>
<evidence type="ECO:0000256" key="2">
    <source>
        <dbReference type="ARBA" id="ARBA00005712"/>
    </source>
</evidence>
<keyword evidence="8" id="KW-0375">Hydrogen ion transport</keyword>
<feature type="domain" description="ATP synthase F1 complex delta/epsilon subunit N-terminal" evidence="11">
    <location>
        <begin position="2"/>
        <end position="85"/>
    </location>
</feature>
<proteinExistence type="inferred from homology"/>
<keyword evidence="8" id="KW-1003">Cell membrane</keyword>
<gene>
    <name evidence="8 12" type="primary">atpC</name>
    <name evidence="12" type="ORF">COS38_02360</name>
</gene>
<dbReference type="NCBIfam" id="TIGR01216">
    <property type="entry name" value="ATP_synt_epsi"/>
    <property type="match status" value="1"/>
</dbReference>
<comment type="similarity">
    <text evidence="2 8 9">Belongs to the ATPase epsilon chain family.</text>
</comment>
<evidence type="ECO:0000256" key="4">
    <source>
        <dbReference type="ARBA" id="ARBA00023065"/>
    </source>
</evidence>
<dbReference type="HAMAP" id="MF_00530">
    <property type="entry name" value="ATP_synth_epsil_bac"/>
    <property type="match status" value="1"/>
</dbReference>
<keyword evidence="3 8" id="KW-0813">Transport</keyword>
<dbReference type="GO" id="GO:0012505">
    <property type="term" value="C:endomembrane system"/>
    <property type="evidence" value="ECO:0007669"/>
    <property type="project" value="UniProtKB-SubCell"/>
</dbReference>
<evidence type="ECO:0000256" key="9">
    <source>
        <dbReference type="RuleBase" id="RU003656"/>
    </source>
</evidence>
<dbReference type="AlphaFoldDB" id="A0A2M7CI25"/>
<comment type="subcellular location">
    <subcellularLocation>
        <location evidence="8">Cell membrane</location>
        <topology evidence="8">Peripheral membrane protein</topology>
    </subcellularLocation>
    <subcellularLocation>
        <location evidence="1">Endomembrane system</location>
        <topology evidence="1">Peripheral membrane protein</topology>
    </subcellularLocation>
</comment>
<dbReference type="InterPro" id="IPR020546">
    <property type="entry name" value="ATP_synth_F1_dsu/esu_N"/>
</dbReference>
<comment type="function">
    <text evidence="8">Produces ATP from ADP in the presence of a proton gradient across the membrane.</text>
</comment>
<dbReference type="Gene3D" id="2.60.15.10">
    <property type="entry name" value="F0F1 ATP synthase delta/epsilon subunit, N-terminal"/>
    <property type="match status" value="1"/>
</dbReference>
<feature type="compositionally biased region" description="Basic and acidic residues" evidence="10">
    <location>
        <begin position="103"/>
        <end position="115"/>
    </location>
</feature>
<evidence type="ECO:0000313" key="12">
    <source>
        <dbReference type="EMBL" id="PIV25293.1"/>
    </source>
</evidence>
<evidence type="ECO:0000256" key="10">
    <source>
        <dbReference type="SAM" id="MobiDB-lite"/>
    </source>
</evidence>
<evidence type="ECO:0000256" key="6">
    <source>
        <dbReference type="ARBA" id="ARBA00023196"/>
    </source>
</evidence>
<evidence type="ECO:0000256" key="8">
    <source>
        <dbReference type="HAMAP-Rule" id="MF_00530"/>
    </source>
</evidence>
<dbReference type="PANTHER" id="PTHR13822">
    <property type="entry name" value="ATP SYNTHASE DELTA/EPSILON CHAIN"/>
    <property type="match status" value="1"/>
</dbReference>
<organism evidence="12 13">
    <name type="scientific">Candidatus Berkelbacteria bacterium CG03_land_8_20_14_0_80_40_36</name>
    <dbReference type="NCBI Taxonomy" id="1974509"/>
    <lineage>
        <taxon>Bacteria</taxon>
        <taxon>Candidatus Berkelbacteria</taxon>
    </lineage>
</organism>
<evidence type="ECO:0000256" key="5">
    <source>
        <dbReference type="ARBA" id="ARBA00023136"/>
    </source>
</evidence>
<evidence type="ECO:0000256" key="3">
    <source>
        <dbReference type="ARBA" id="ARBA00022448"/>
    </source>
</evidence>
<accession>A0A2M7CI25</accession>
<dbReference type="GO" id="GO:0045259">
    <property type="term" value="C:proton-transporting ATP synthase complex"/>
    <property type="evidence" value="ECO:0007669"/>
    <property type="project" value="UniProtKB-KW"/>
</dbReference>
<dbReference type="SUPFAM" id="SSF51344">
    <property type="entry name" value="Epsilon subunit of F1F0-ATP synthase N-terminal domain"/>
    <property type="match status" value="1"/>
</dbReference>
<dbReference type="PANTHER" id="PTHR13822:SF10">
    <property type="entry name" value="ATP SYNTHASE EPSILON CHAIN, CHLOROPLASTIC"/>
    <property type="match status" value="1"/>
</dbReference>